<keyword evidence="2" id="KW-0539">Nucleus</keyword>
<organism evidence="5 6">
    <name type="scientific">Pichia californica</name>
    <dbReference type="NCBI Taxonomy" id="460514"/>
    <lineage>
        <taxon>Eukaryota</taxon>
        <taxon>Fungi</taxon>
        <taxon>Dikarya</taxon>
        <taxon>Ascomycota</taxon>
        <taxon>Saccharomycotina</taxon>
        <taxon>Pichiomycetes</taxon>
        <taxon>Pichiales</taxon>
        <taxon>Pichiaceae</taxon>
        <taxon>Pichia</taxon>
    </lineage>
</organism>
<dbReference type="PANTHER" id="PTHR37534:SF7">
    <property type="entry name" value="TRANSCRIPTIONAL ACTIVATOR PROTEIN UGA3"/>
    <property type="match status" value="1"/>
</dbReference>
<feature type="domain" description="Zn(2)-C6 fungal-type" evidence="4">
    <location>
        <begin position="25"/>
        <end position="55"/>
    </location>
</feature>
<protein>
    <recommendedName>
        <fullName evidence="4">Zn(2)-C6 fungal-type domain-containing protein</fullName>
    </recommendedName>
</protein>
<evidence type="ECO:0000256" key="1">
    <source>
        <dbReference type="ARBA" id="ARBA00004123"/>
    </source>
</evidence>
<dbReference type="PANTHER" id="PTHR37534">
    <property type="entry name" value="TRANSCRIPTIONAL ACTIVATOR PROTEIN UGA3"/>
    <property type="match status" value="1"/>
</dbReference>
<evidence type="ECO:0000259" key="4">
    <source>
        <dbReference type="PROSITE" id="PS50048"/>
    </source>
</evidence>
<dbReference type="Gene3D" id="4.10.240.10">
    <property type="entry name" value="Zn(2)-C6 fungal-type DNA-binding domain"/>
    <property type="match status" value="1"/>
</dbReference>
<accession>A0A9P7BIJ7</accession>
<dbReference type="GO" id="GO:0008270">
    <property type="term" value="F:zinc ion binding"/>
    <property type="evidence" value="ECO:0007669"/>
    <property type="project" value="InterPro"/>
</dbReference>
<comment type="subcellular location">
    <subcellularLocation>
        <location evidence="1">Nucleus</location>
    </subcellularLocation>
</comment>
<evidence type="ECO:0000256" key="2">
    <source>
        <dbReference type="ARBA" id="ARBA00023242"/>
    </source>
</evidence>
<proteinExistence type="predicted"/>
<dbReference type="AlphaFoldDB" id="A0A9P7BIJ7"/>
<keyword evidence="6" id="KW-1185">Reference proteome</keyword>
<dbReference type="EMBL" id="PUHW01000004">
    <property type="protein sequence ID" value="KAG0691248.1"/>
    <property type="molecule type" value="Genomic_DNA"/>
</dbReference>
<dbReference type="GO" id="GO:0045944">
    <property type="term" value="P:positive regulation of transcription by RNA polymerase II"/>
    <property type="evidence" value="ECO:0007669"/>
    <property type="project" value="TreeGrafter"/>
</dbReference>
<dbReference type="GO" id="GO:0000981">
    <property type="term" value="F:DNA-binding transcription factor activity, RNA polymerase II-specific"/>
    <property type="evidence" value="ECO:0007669"/>
    <property type="project" value="InterPro"/>
</dbReference>
<reference evidence="5" key="1">
    <citation type="submission" date="2020-11" db="EMBL/GenBank/DDBJ databases">
        <title>Kefir isolates.</title>
        <authorList>
            <person name="Marcisauskas S."/>
            <person name="Kim Y."/>
            <person name="Blasche S."/>
        </authorList>
    </citation>
    <scope>NUCLEOTIDE SEQUENCE</scope>
    <source>
        <strain evidence="5">Olga-1</strain>
    </source>
</reference>
<dbReference type="PROSITE" id="PS50048">
    <property type="entry name" value="ZN2_CY6_FUNGAL_2"/>
    <property type="match status" value="1"/>
</dbReference>
<dbReference type="OrthoDB" id="5419315at2759"/>
<dbReference type="Proteomes" id="UP000697127">
    <property type="component" value="Unassembled WGS sequence"/>
</dbReference>
<dbReference type="InterPro" id="IPR036864">
    <property type="entry name" value="Zn2-C6_fun-type_DNA-bd_sf"/>
</dbReference>
<gene>
    <name evidence="5" type="ORF">C6P40_003499</name>
</gene>
<dbReference type="PROSITE" id="PS00463">
    <property type="entry name" value="ZN2_CY6_FUNGAL_1"/>
    <property type="match status" value="1"/>
</dbReference>
<dbReference type="Pfam" id="PF00172">
    <property type="entry name" value="Zn_clus"/>
    <property type="match status" value="1"/>
</dbReference>
<dbReference type="GO" id="GO:0005634">
    <property type="term" value="C:nucleus"/>
    <property type="evidence" value="ECO:0007669"/>
    <property type="project" value="UniProtKB-SubCell"/>
</dbReference>
<dbReference type="Pfam" id="PF11951">
    <property type="entry name" value="Fungal_trans_2"/>
    <property type="match status" value="1"/>
</dbReference>
<name>A0A9P7BIJ7_9ASCO</name>
<dbReference type="CDD" id="cd00067">
    <property type="entry name" value="GAL4"/>
    <property type="match status" value="1"/>
</dbReference>
<dbReference type="SMART" id="SM00066">
    <property type="entry name" value="GAL4"/>
    <property type="match status" value="1"/>
</dbReference>
<sequence>MSEQQKKVVIKNSSFVGFSARSKTGCLCCRKRKKKCDEVHPICGPCEKKGTDCIWREINVKKAKYQFDLKPMMESQQLMRKEKSNDVTKVLSTVNNKVSKPTNVKFTKSISKSTTEKNISIPLSKSNSEKSLKNKNSISDTNKKLSSSSSSNLLLESDNQLQNDIVKIESNGVEIPTTDDIDSAIDGIIDLQPVEVTDPDLSLFKQSINWFGDLPTINNPDINRAVNDVMDDDKAMDSFINNVVEHIKSPAFNPESNFLDLSINSAIKHAKTLILNNKIRRSNQFDNNNNNNNNISTSPLIRSNINPPSVSTFDADQFINIDDNESKLTEITKNEEINTEITPIETNTPTLDDDDIEEYDSNDKYLPMDESQLLENVYQSDTDLINVFKSKKLHPYLKPTVHLLLSKNNSLKIINPSSPIMRQLDSTAKLFLENYVTNLAMNHLDIGTSQFFLDYAISQASHDPAILYCLVAWGGMFLVGRDNDVATVYFDKSLTFIKQKRNKLKKSEFENDKYIEILLFYVLLLCAEISTGDVGRWYHLLLQCKDILNNYGELRHFVQKNKDNKVAKWILSSIFYHDVLCTRTTDLGTVIPMNEYKDVFKTQKFLQNSDYGLDPFYGLSQDLYILLGEVANSKRSLNNAKFPLSLIPVTGLAVELNKKYFKEMEESWFQIFDCQILSCKPLSSMLDIIINNDPDGTLVEHHLTFFELTQICLRIYIRITFKELEFDDQTIQRLWQQGFKLFNILIGTKLQTLLGLSLLMLGVTAITQKDRRLLKDSYDHYLINYQILNVRVCWELIGQVWKQYDTQITNKETKYVDWTQIVNTLGWNCCFT</sequence>
<feature type="region of interest" description="Disordered" evidence="3">
    <location>
        <begin position="121"/>
        <end position="151"/>
    </location>
</feature>
<dbReference type="SUPFAM" id="SSF57701">
    <property type="entry name" value="Zn2/Cys6 DNA-binding domain"/>
    <property type="match status" value="1"/>
</dbReference>
<evidence type="ECO:0000256" key="3">
    <source>
        <dbReference type="SAM" id="MobiDB-lite"/>
    </source>
</evidence>
<evidence type="ECO:0000313" key="5">
    <source>
        <dbReference type="EMBL" id="KAG0691248.1"/>
    </source>
</evidence>
<dbReference type="GO" id="GO:0000976">
    <property type="term" value="F:transcription cis-regulatory region binding"/>
    <property type="evidence" value="ECO:0007669"/>
    <property type="project" value="TreeGrafter"/>
</dbReference>
<feature type="compositionally biased region" description="Low complexity" evidence="3">
    <location>
        <begin position="134"/>
        <end position="151"/>
    </location>
</feature>
<comment type="caution">
    <text evidence="5">The sequence shown here is derived from an EMBL/GenBank/DDBJ whole genome shotgun (WGS) entry which is preliminary data.</text>
</comment>
<dbReference type="InterPro" id="IPR021858">
    <property type="entry name" value="Fun_TF"/>
</dbReference>
<evidence type="ECO:0000313" key="6">
    <source>
        <dbReference type="Proteomes" id="UP000697127"/>
    </source>
</evidence>
<dbReference type="InterPro" id="IPR001138">
    <property type="entry name" value="Zn2Cys6_DnaBD"/>
</dbReference>